<dbReference type="SUPFAM" id="SSF51445">
    <property type="entry name" value="(Trans)glycosidases"/>
    <property type="match status" value="1"/>
</dbReference>
<dbReference type="AlphaFoldDB" id="A0A0A6UEC8"/>
<accession>A0A0A6UEC8</accession>
<sequence>MSSGWPAAPAVYEIFTWPWLTGLSRRYGRDVTLGDVPGEVWDEVAVPGVDAVWLMGVWERSPAGLAVAHANDGLQRSFREALPDLAEADVVGSPYCVRRYRVDERLGGTEGLARARAELRARGVRLVLDYVPNHVAPDHPATIEHPEWFVQGGPEDQAADPAGWFTVAGRVLANGRDPYFPPWPDVAQLNAFDPGLRDAAVEVLTGIGEQCDGIRCDMAMLLTNEVFARTWGRYVGEAPAAEFWPAVIERVHRRHPDLVLIAEAYWDMEWTLQRQGFDFCYDKRLYDRLAHEDAESVRKHLAADRDYQDGLIRFLENHDEPRAAATLPGGRGRAAAVAIATLPGAVLWHDGQFEGRRTRLPVFLARFPDEPADPDLAAFHHRLLAVARPVREGRWRQLDTRGWPDNQTHREVLTWAWHGDETPHHIVVINFSDRPAQAMVELPWPRLAGRSWRLADQLSGQVFERDGDELAGAGLYIDLPAWGSHIVTLS</sequence>
<dbReference type="PANTHER" id="PTHR47786:SF2">
    <property type="entry name" value="GLYCOSYL HYDROLASE FAMILY 13 CATALYTIC DOMAIN-CONTAINING PROTEIN"/>
    <property type="match status" value="1"/>
</dbReference>
<dbReference type="Gene3D" id="3.20.20.80">
    <property type="entry name" value="Glycosidases"/>
    <property type="match status" value="1"/>
</dbReference>
<comment type="caution">
    <text evidence="2">The sequence shown here is derived from an EMBL/GenBank/DDBJ whole genome shotgun (WGS) entry which is preliminary data.</text>
</comment>
<name>A0A0A6UEC8_ACTUT</name>
<feature type="domain" description="Glycosyl hydrolase family 13 catalytic" evidence="1">
    <location>
        <begin position="72"/>
        <end position="388"/>
    </location>
</feature>
<dbReference type="GO" id="GO:0005975">
    <property type="term" value="P:carbohydrate metabolic process"/>
    <property type="evidence" value="ECO:0007669"/>
    <property type="project" value="InterPro"/>
</dbReference>
<proteinExistence type="predicted"/>
<evidence type="ECO:0000313" key="2">
    <source>
        <dbReference type="EMBL" id="KHD73428.1"/>
    </source>
</evidence>
<keyword evidence="3" id="KW-1185">Reference proteome</keyword>
<organism evidence="2 3">
    <name type="scientific">Actinoplanes utahensis</name>
    <dbReference type="NCBI Taxonomy" id="1869"/>
    <lineage>
        <taxon>Bacteria</taxon>
        <taxon>Bacillati</taxon>
        <taxon>Actinomycetota</taxon>
        <taxon>Actinomycetes</taxon>
        <taxon>Micromonosporales</taxon>
        <taxon>Micromonosporaceae</taxon>
        <taxon>Actinoplanes</taxon>
    </lineage>
</organism>
<dbReference type="CDD" id="cd11347">
    <property type="entry name" value="AmyAc_1"/>
    <property type="match status" value="1"/>
</dbReference>
<dbReference type="SMART" id="SM00642">
    <property type="entry name" value="Aamy"/>
    <property type="match status" value="1"/>
</dbReference>
<dbReference type="InterPro" id="IPR006047">
    <property type="entry name" value="GH13_cat_dom"/>
</dbReference>
<evidence type="ECO:0000313" key="3">
    <source>
        <dbReference type="Proteomes" id="UP000054537"/>
    </source>
</evidence>
<dbReference type="Proteomes" id="UP000054537">
    <property type="component" value="Unassembled WGS sequence"/>
</dbReference>
<dbReference type="OrthoDB" id="9802433at2"/>
<dbReference type="RefSeq" id="WP_043532043.1">
    <property type="nucleotide sequence ID" value="NZ_BAABKU010000007.1"/>
</dbReference>
<gene>
    <name evidence="2" type="ORF">MB27_35050</name>
</gene>
<dbReference type="STRING" id="1869.MB27_35050"/>
<dbReference type="EMBL" id="JRTT01000131">
    <property type="protein sequence ID" value="KHD73428.1"/>
    <property type="molecule type" value="Genomic_DNA"/>
</dbReference>
<dbReference type="PANTHER" id="PTHR47786">
    <property type="entry name" value="ALPHA-1,4-GLUCAN:MALTOSE-1-PHOSPHATE MALTOSYLTRANSFERASE"/>
    <property type="match status" value="1"/>
</dbReference>
<protein>
    <submittedName>
        <fullName evidence="2">Alpha-amylase</fullName>
    </submittedName>
</protein>
<dbReference type="eggNOG" id="COG0366">
    <property type="taxonomic scope" value="Bacteria"/>
</dbReference>
<reference evidence="2 3" key="1">
    <citation type="submission" date="2014-10" db="EMBL/GenBank/DDBJ databases">
        <title>Draft genome sequence of Actinoplanes utahensis NRRL 12052.</title>
        <authorList>
            <person name="Velasco-Bucheli B."/>
            <person name="del Cerro C."/>
            <person name="Hormigo D."/>
            <person name="Garcia J.L."/>
            <person name="Acebal C."/>
            <person name="Arroyo M."/>
            <person name="de la Mata I."/>
        </authorList>
    </citation>
    <scope>NUCLEOTIDE SEQUENCE [LARGE SCALE GENOMIC DNA]</scope>
    <source>
        <strain evidence="2 3">NRRL 12052</strain>
    </source>
</reference>
<dbReference type="InterPro" id="IPR017853">
    <property type="entry name" value="GH"/>
</dbReference>
<dbReference type="Pfam" id="PF00128">
    <property type="entry name" value="Alpha-amylase"/>
    <property type="match status" value="1"/>
</dbReference>
<evidence type="ECO:0000259" key="1">
    <source>
        <dbReference type="SMART" id="SM00642"/>
    </source>
</evidence>